<dbReference type="EMBL" id="GBXM01002691">
    <property type="protein sequence ID" value="JAI05887.1"/>
    <property type="molecule type" value="Transcribed_RNA"/>
</dbReference>
<evidence type="ECO:0000313" key="1">
    <source>
        <dbReference type="EMBL" id="JAI05887.1"/>
    </source>
</evidence>
<dbReference type="AlphaFoldDB" id="A0A0E9XU08"/>
<protein>
    <submittedName>
        <fullName evidence="1">Uncharacterized protein</fullName>
    </submittedName>
</protein>
<reference evidence="1" key="1">
    <citation type="submission" date="2014-11" db="EMBL/GenBank/DDBJ databases">
        <authorList>
            <person name="Amaro Gonzalez C."/>
        </authorList>
    </citation>
    <scope>NUCLEOTIDE SEQUENCE</scope>
</reference>
<sequence>MLFENAFLFPHFAFLFRLSVV</sequence>
<name>A0A0E9XU08_ANGAN</name>
<reference evidence="1" key="2">
    <citation type="journal article" date="2015" name="Fish Shellfish Immunol.">
        <title>Early steps in the European eel (Anguilla anguilla)-Vibrio vulnificus interaction in the gills: Role of the RtxA13 toxin.</title>
        <authorList>
            <person name="Callol A."/>
            <person name="Pajuelo D."/>
            <person name="Ebbesson L."/>
            <person name="Teles M."/>
            <person name="MacKenzie S."/>
            <person name="Amaro C."/>
        </authorList>
    </citation>
    <scope>NUCLEOTIDE SEQUENCE</scope>
</reference>
<proteinExistence type="predicted"/>
<accession>A0A0E9XU08</accession>
<organism evidence="1">
    <name type="scientific">Anguilla anguilla</name>
    <name type="common">European freshwater eel</name>
    <name type="synonym">Muraena anguilla</name>
    <dbReference type="NCBI Taxonomy" id="7936"/>
    <lineage>
        <taxon>Eukaryota</taxon>
        <taxon>Metazoa</taxon>
        <taxon>Chordata</taxon>
        <taxon>Craniata</taxon>
        <taxon>Vertebrata</taxon>
        <taxon>Euteleostomi</taxon>
        <taxon>Actinopterygii</taxon>
        <taxon>Neopterygii</taxon>
        <taxon>Teleostei</taxon>
        <taxon>Anguilliformes</taxon>
        <taxon>Anguillidae</taxon>
        <taxon>Anguilla</taxon>
    </lineage>
</organism>